<dbReference type="Pfam" id="PF25498">
    <property type="entry name" value="DUF7912"/>
    <property type="match status" value="1"/>
</dbReference>
<dbReference type="HAMAP" id="MF_01077">
    <property type="entry name" value="RimP"/>
    <property type="match status" value="1"/>
</dbReference>
<sequence>MERVAADWRRRGDAVEGPSSAGPAVPPAASRRGSLEQEQAASVAASATRDATSGRALGALGGPGSSRLNEEEERSSAAAAALQAKEGGAELEVISAVAAGVTAGSPTLRFRAQVAGEWGVALVDSGASLNFVGAEFVRRLPTSQVTIVPFERWEGFLGERKEGQKAMFIVRRSSIIAHSGMSVQVYKNPGEEYEIEGSCWSRSCTVIDAARRAVVRRSGGRGGDAGIVICAFPSYLPAQRTNFCFRFPSSFSSDFNHLFCCRRRQQMKAMMMRSSRRLVERQFSRIKALPFSSQTQPRSMTKSASLSSLPNKTLLKPFSPSSCLSPCSLIKRLTASSDFPPVHLPPRFLTTTSSSAESEGSDGGGREDSDDPISYETANEGESDDGWEEEEEEAEPKVGDGGSGGGIVFQGVPWGERTLAIAREVLAQFGVEDLELFSFKTTPRGYVYVRLDKMSNQYGCPSFEELEDYCREYNKRLEEVGALGEIPDKLAVEVSSPGADRLLKMPEDLNRFKDMAMNVSYWEGEESNQGEKNGVFFLESVEPETESCVWKLADVKENRDPQSKGRPLNRKRRDWRLILPFRMHNRVTLYLEF</sequence>
<dbReference type="GO" id="GO:0004190">
    <property type="term" value="F:aspartic-type endopeptidase activity"/>
    <property type="evidence" value="ECO:0007669"/>
    <property type="project" value="InterPro"/>
</dbReference>
<dbReference type="GO" id="GO:0006508">
    <property type="term" value="P:proteolysis"/>
    <property type="evidence" value="ECO:0007669"/>
    <property type="project" value="InterPro"/>
</dbReference>
<keyword evidence="5" id="KW-1185">Reference proteome</keyword>
<dbReference type="PROSITE" id="PS00141">
    <property type="entry name" value="ASP_PROTEASE"/>
    <property type="match status" value="1"/>
</dbReference>
<dbReference type="SUPFAM" id="SSF54518">
    <property type="entry name" value="Tubby C-terminal domain-like"/>
    <property type="match status" value="1"/>
</dbReference>
<gene>
    <name evidence="4" type="ORF">LITE_LOCUS6855</name>
</gene>
<feature type="region of interest" description="Disordered" evidence="2">
    <location>
        <begin position="344"/>
        <end position="406"/>
    </location>
</feature>
<dbReference type="InterPro" id="IPR057234">
    <property type="entry name" value="DUF7912"/>
</dbReference>
<dbReference type="GO" id="GO:0042274">
    <property type="term" value="P:ribosomal small subunit biogenesis"/>
    <property type="evidence" value="ECO:0007669"/>
    <property type="project" value="InterPro"/>
</dbReference>
<dbReference type="PANTHER" id="PTHR34544:SF3">
    <property type="entry name" value="OS07G0155200 PROTEIN"/>
    <property type="match status" value="1"/>
</dbReference>
<proteinExistence type="inferred from homology"/>
<organism evidence="4 5">
    <name type="scientific">Linum tenue</name>
    <dbReference type="NCBI Taxonomy" id="586396"/>
    <lineage>
        <taxon>Eukaryota</taxon>
        <taxon>Viridiplantae</taxon>
        <taxon>Streptophyta</taxon>
        <taxon>Embryophyta</taxon>
        <taxon>Tracheophyta</taxon>
        <taxon>Spermatophyta</taxon>
        <taxon>Magnoliopsida</taxon>
        <taxon>eudicotyledons</taxon>
        <taxon>Gunneridae</taxon>
        <taxon>Pentapetalae</taxon>
        <taxon>rosids</taxon>
        <taxon>fabids</taxon>
        <taxon>Malpighiales</taxon>
        <taxon>Linaceae</taxon>
        <taxon>Linum</taxon>
    </lineage>
</organism>
<dbReference type="InterPro" id="IPR025659">
    <property type="entry name" value="Tubby-like_C"/>
</dbReference>
<dbReference type="Pfam" id="PF04525">
    <property type="entry name" value="LOR"/>
    <property type="match status" value="1"/>
</dbReference>
<feature type="compositionally biased region" description="Acidic residues" evidence="2">
    <location>
        <begin position="368"/>
        <end position="394"/>
    </location>
</feature>
<comment type="caution">
    <text evidence="4">The sequence shown here is derived from an EMBL/GenBank/DDBJ whole genome shotgun (WGS) entry which is preliminary data.</text>
</comment>
<dbReference type="Gene3D" id="2.40.160.200">
    <property type="entry name" value="LURP1-related"/>
    <property type="match status" value="1"/>
</dbReference>
<dbReference type="InterPro" id="IPR007612">
    <property type="entry name" value="LOR"/>
</dbReference>
<evidence type="ECO:0000313" key="5">
    <source>
        <dbReference type="Proteomes" id="UP001154282"/>
    </source>
</evidence>
<evidence type="ECO:0000256" key="1">
    <source>
        <dbReference type="ARBA" id="ARBA00005437"/>
    </source>
</evidence>
<protein>
    <recommendedName>
        <fullName evidence="3">DUF7912 domain-containing protein</fullName>
    </recommendedName>
</protein>
<dbReference type="InterPro" id="IPR003728">
    <property type="entry name" value="Ribosome_maturation_RimP"/>
</dbReference>
<name>A0AAV0I1W3_9ROSI</name>
<dbReference type="EMBL" id="CAMGYJ010000003">
    <property type="protein sequence ID" value="CAI0390728.1"/>
    <property type="molecule type" value="Genomic_DNA"/>
</dbReference>
<feature type="region of interest" description="Disordered" evidence="2">
    <location>
        <begin position="1"/>
        <end position="74"/>
    </location>
</feature>
<dbReference type="PANTHER" id="PTHR34544">
    <property type="entry name" value="OSJNBA0006B20.18 PROTEIN"/>
    <property type="match status" value="1"/>
</dbReference>
<dbReference type="Proteomes" id="UP001154282">
    <property type="component" value="Unassembled WGS sequence"/>
</dbReference>
<feature type="compositionally biased region" description="Low complexity" evidence="2">
    <location>
        <begin position="17"/>
        <end position="32"/>
    </location>
</feature>
<accession>A0AAV0I1W3</accession>
<dbReference type="AlphaFoldDB" id="A0AAV0I1W3"/>
<evidence type="ECO:0000256" key="2">
    <source>
        <dbReference type="SAM" id="MobiDB-lite"/>
    </source>
</evidence>
<dbReference type="InterPro" id="IPR038595">
    <property type="entry name" value="LOR_sf"/>
</dbReference>
<feature type="compositionally biased region" description="Basic and acidic residues" evidence="2">
    <location>
        <begin position="1"/>
        <end position="14"/>
    </location>
</feature>
<reference evidence="4" key="1">
    <citation type="submission" date="2022-08" db="EMBL/GenBank/DDBJ databases">
        <authorList>
            <person name="Gutierrez-Valencia J."/>
        </authorList>
    </citation>
    <scope>NUCLEOTIDE SEQUENCE</scope>
</reference>
<feature type="domain" description="DUF7912" evidence="3">
    <location>
        <begin position="502"/>
        <end position="590"/>
    </location>
</feature>
<comment type="similarity">
    <text evidence="1">Belongs to the LOR family.</text>
</comment>
<evidence type="ECO:0000313" key="4">
    <source>
        <dbReference type="EMBL" id="CAI0390728.1"/>
    </source>
</evidence>
<dbReference type="InterPro" id="IPR001969">
    <property type="entry name" value="Aspartic_peptidase_AS"/>
</dbReference>
<feature type="compositionally biased region" description="Low complexity" evidence="2">
    <location>
        <begin position="40"/>
        <end position="53"/>
    </location>
</feature>
<evidence type="ECO:0000259" key="3">
    <source>
        <dbReference type="Pfam" id="PF25498"/>
    </source>
</evidence>